<protein>
    <submittedName>
        <fullName evidence="2">Uncharacterized protein</fullName>
    </submittedName>
</protein>
<evidence type="ECO:0000256" key="1">
    <source>
        <dbReference type="SAM" id="MobiDB-lite"/>
    </source>
</evidence>
<accession>A0A4C1WUZ3</accession>
<organism evidence="2 3">
    <name type="scientific">Eumeta variegata</name>
    <name type="common">Bagworm moth</name>
    <name type="synonym">Eumeta japonica</name>
    <dbReference type="NCBI Taxonomy" id="151549"/>
    <lineage>
        <taxon>Eukaryota</taxon>
        <taxon>Metazoa</taxon>
        <taxon>Ecdysozoa</taxon>
        <taxon>Arthropoda</taxon>
        <taxon>Hexapoda</taxon>
        <taxon>Insecta</taxon>
        <taxon>Pterygota</taxon>
        <taxon>Neoptera</taxon>
        <taxon>Endopterygota</taxon>
        <taxon>Lepidoptera</taxon>
        <taxon>Glossata</taxon>
        <taxon>Ditrysia</taxon>
        <taxon>Tineoidea</taxon>
        <taxon>Psychidae</taxon>
        <taxon>Oiketicinae</taxon>
        <taxon>Eumeta</taxon>
    </lineage>
</organism>
<keyword evidence="3" id="KW-1185">Reference proteome</keyword>
<proteinExistence type="predicted"/>
<feature type="region of interest" description="Disordered" evidence="1">
    <location>
        <begin position="69"/>
        <end position="94"/>
    </location>
</feature>
<comment type="caution">
    <text evidence="2">The sequence shown here is derived from an EMBL/GenBank/DDBJ whole genome shotgun (WGS) entry which is preliminary data.</text>
</comment>
<dbReference type="EMBL" id="BGZK01000638">
    <property type="protein sequence ID" value="GBP54049.1"/>
    <property type="molecule type" value="Genomic_DNA"/>
</dbReference>
<reference evidence="2 3" key="1">
    <citation type="journal article" date="2019" name="Commun. Biol.">
        <title>The bagworm genome reveals a unique fibroin gene that provides high tensile strength.</title>
        <authorList>
            <person name="Kono N."/>
            <person name="Nakamura H."/>
            <person name="Ohtoshi R."/>
            <person name="Tomita M."/>
            <person name="Numata K."/>
            <person name="Arakawa K."/>
        </authorList>
    </citation>
    <scope>NUCLEOTIDE SEQUENCE [LARGE SCALE GENOMIC DNA]</scope>
</reference>
<dbReference type="AlphaFoldDB" id="A0A4C1WUZ3"/>
<sequence length="146" mass="16262">MRPCTFLPESSTPAQGASLPVRTVVTEASKNIRKRWLNVPPEYRKYWKIRSPTSTIGFKAKRNLYCVPRPTGQRRADQKEAPRPGGGRRAAAAGAHKVTIVRTLMSAARRRPSSHEYFNRRLLNDSGRAYAPLDAVPCDGDDSQVA</sequence>
<gene>
    <name evidence="2" type="ORF">EVAR_85352_1</name>
</gene>
<dbReference type="Proteomes" id="UP000299102">
    <property type="component" value="Unassembled WGS sequence"/>
</dbReference>
<name>A0A4C1WUZ3_EUMVA</name>
<evidence type="ECO:0000313" key="2">
    <source>
        <dbReference type="EMBL" id="GBP54049.1"/>
    </source>
</evidence>
<evidence type="ECO:0000313" key="3">
    <source>
        <dbReference type="Proteomes" id="UP000299102"/>
    </source>
</evidence>